<dbReference type="RefSeq" id="WP_067228439.1">
    <property type="nucleotide sequence ID" value="NZ_CP014145.1"/>
</dbReference>
<dbReference type="SUPFAM" id="SSF52540">
    <property type="entry name" value="P-loop containing nucleoside triphosphate hydrolases"/>
    <property type="match status" value="1"/>
</dbReference>
<dbReference type="InterPro" id="IPR005158">
    <property type="entry name" value="BTAD"/>
</dbReference>
<dbReference type="Gene3D" id="1.25.40.10">
    <property type="entry name" value="Tetratricopeptide repeat domain"/>
    <property type="match status" value="2"/>
</dbReference>
<dbReference type="KEGG" id="mvd:AWU67_09980"/>
<dbReference type="InterPro" id="IPR036388">
    <property type="entry name" value="WH-like_DNA-bd_sf"/>
</dbReference>
<dbReference type="AlphaFoldDB" id="A0A0X8E2A0"/>
<dbReference type="SMART" id="SM01043">
    <property type="entry name" value="BTAD"/>
    <property type="match status" value="1"/>
</dbReference>
<keyword evidence="4" id="KW-1185">Reference proteome</keyword>
<sequence length="1116" mass="119016">MQDDARSEGEFEVGERLAAATRTRTPPPRVAVLGPVQVEGKNGVLVEPSGALAKTLLTALALGSQRPLGGSLSVEFLIDELWADEPPKQAKAALQTLVSRLRGVVADGLIHSDASGYALRVAADELDIARASALSAHAAALAANNSPDQALDAVTRALELWRGEPGAELPAGEVRDQLTVVAARLRTRLLEARAQCLLNTGQAEGALAPLRALVQADPLNERTALLLLRALVDSGRPTEALAAFAEFRRQLREQLGASPGAELIAFNAAILVGEHERPALTPKRSTSIGVRAAPNELRGRAADVAALDAALETSRLVTIVGAGGLGKTRLAHELARRSELPLIVVVELASVRSDDDVTLAFASTLGIRELPAGQRLADAVARPDVRVRVVAELAAQPTLLVVDNCEHVLGGSAEWIAELLASCPELHVLATSRSPLELTAERVYALGPLSAASDAATPQHYGPAVALFVERAQAARPGASMPLDVIARLCTRLDGLPLAIELAAARVRSLTVEQIESRLGNRFALLTNGDRSAPERHQTLQAVIDWSWRLLRPAEQRALARLSLFADGFSAEAAEAVIAAEAQGAGGAADGTDDGALSIDVLDALVAQSLVVVHEHEETGTLRYRMLETVREFGQAQLRGSAEAEWARLAVHSWATTFARGALEHAQGPGQIAMFRSVTMEQDNLVMVLRESIDSGDARTVLDVFALLSYYWTVRSAHSEVVAFAPLVLDATRGYVPDADHLEAAIGSFTVLAATGLFVGDTGGMRALVQVRTLLGRTEYVPPRLRALGRFLSAATDLDAARAMLDTMRDDDDVATALLGNLFSAQIAENDGEPLVAARAAARAWELAAQIEDTWAAAMAAMMLAQLSSQSARHDDALRWSGRARSGLLDLDVPDDLQQLEWIFAVNLLGSGQLEEARDVFTRFAAINRQSEHALELRSIGQVGLAEVMRVDGDLPTAQRLFAEAINGFRTGAQRSSPWFQMALSAFIAAQLTDGTGDTDLVARQVKTLRARVIGYRRARPEFSDKPVLGTSAAALALWAIPQDERQALGLELFALAEGLHGRQDLPSLNLASQAARIERLFGPDALRDARAGVALLSLNERAARAYAVIEVEWGG</sequence>
<evidence type="ECO:0000256" key="1">
    <source>
        <dbReference type="SAM" id="MobiDB-lite"/>
    </source>
</evidence>
<protein>
    <recommendedName>
        <fullName evidence="2">Bacterial transcriptional activator domain-containing protein</fullName>
    </recommendedName>
</protein>
<feature type="domain" description="Bacterial transcriptional activator" evidence="2">
    <location>
        <begin position="126"/>
        <end position="271"/>
    </location>
</feature>
<reference evidence="4" key="2">
    <citation type="submission" date="2016-01" db="EMBL/GenBank/DDBJ databases">
        <title>First complete genome sequence of a species in the genus Microterricola, an extremophilic cold active enzyme producing strain ERGS5:02 isolated from Sikkim Himalaya.</title>
        <authorList>
            <person name="Kumar R."/>
            <person name="Singh D."/>
            <person name="Swarnkar M.K."/>
        </authorList>
    </citation>
    <scope>NUCLEOTIDE SEQUENCE [LARGE SCALE GENOMIC DNA]</scope>
    <source>
        <strain evidence="4">ERGS5:02</strain>
    </source>
</reference>
<dbReference type="Proteomes" id="UP000058305">
    <property type="component" value="Chromosome"/>
</dbReference>
<dbReference type="SUPFAM" id="SSF48452">
    <property type="entry name" value="TPR-like"/>
    <property type="match status" value="1"/>
</dbReference>
<name>A0A0X8E2A0_9MICO</name>
<dbReference type="PRINTS" id="PR00364">
    <property type="entry name" value="DISEASERSIST"/>
</dbReference>
<dbReference type="InterPro" id="IPR011990">
    <property type="entry name" value="TPR-like_helical_dom_sf"/>
</dbReference>
<dbReference type="Gene3D" id="3.40.50.300">
    <property type="entry name" value="P-loop containing nucleotide triphosphate hydrolases"/>
    <property type="match status" value="1"/>
</dbReference>
<dbReference type="Gene3D" id="1.10.10.10">
    <property type="entry name" value="Winged helix-like DNA-binding domain superfamily/Winged helix DNA-binding domain"/>
    <property type="match status" value="1"/>
</dbReference>
<reference evidence="3 4" key="1">
    <citation type="journal article" date="2016" name="J. Biotechnol.">
        <title>First complete genome sequence of a species in the genus Microterricola, an extremophilic cold active enzyme producing bacterial strain ERGS5:02 isolated from Sikkim Himalaya.</title>
        <authorList>
            <person name="Himanshu"/>
            <person name="Swarnkar M.K."/>
            <person name="Singh D."/>
            <person name="Kumar R."/>
        </authorList>
    </citation>
    <scope>NUCLEOTIDE SEQUENCE [LARGE SCALE GENOMIC DNA]</scope>
    <source>
        <strain evidence="3 4">ERGS5:02</strain>
    </source>
</reference>
<feature type="region of interest" description="Disordered" evidence="1">
    <location>
        <begin position="1"/>
        <end position="26"/>
    </location>
</feature>
<dbReference type="InterPro" id="IPR027417">
    <property type="entry name" value="P-loop_NTPase"/>
</dbReference>
<dbReference type="PANTHER" id="PTHR47691:SF3">
    <property type="entry name" value="HTH-TYPE TRANSCRIPTIONAL REGULATOR RV0890C-RELATED"/>
    <property type="match status" value="1"/>
</dbReference>
<dbReference type="EMBL" id="CP014145">
    <property type="protein sequence ID" value="AMB59131.1"/>
    <property type="molecule type" value="Genomic_DNA"/>
</dbReference>
<proteinExistence type="predicted"/>
<dbReference type="PANTHER" id="PTHR47691">
    <property type="entry name" value="REGULATOR-RELATED"/>
    <property type="match status" value="1"/>
</dbReference>
<dbReference type="Pfam" id="PF03704">
    <property type="entry name" value="BTAD"/>
    <property type="match status" value="1"/>
</dbReference>
<accession>A0A0X8E2A0</accession>
<evidence type="ECO:0000313" key="3">
    <source>
        <dbReference type="EMBL" id="AMB59131.1"/>
    </source>
</evidence>
<dbReference type="OrthoDB" id="9812579at2"/>
<evidence type="ECO:0000313" key="4">
    <source>
        <dbReference type="Proteomes" id="UP000058305"/>
    </source>
</evidence>
<gene>
    <name evidence="3" type="ORF">AWU67_09980</name>
</gene>
<organism evidence="3 4">
    <name type="scientific">Microterricola viridarii</name>
    <dbReference type="NCBI Taxonomy" id="412690"/>
    <lineage>
        <taxon>Bacteria</taxon>
        <taxon>Bacillati</taxon>
        <taxon>Actinomycetota</taxon>
        <taxon>Actinomycetes</taxon>
        <taxon>Micrococcales</taxon>
        <taxon>Microbacteriaceae</taxon>
        <taxon>Microterricola</taxon>
    </lineage>
</organism>
<feature type="compositionally biased region" description="Basic and acidic residues" evidence="1">
    <location>
        <begin position="1"/>
        <end position="15"/>
    </location>
</feature>
<evidence type="ECO:0000259" key="2">
    <source>
        <dbReference type="SMART" id="SM01043"/>
    </source>
</evidence>